<protein>
    <submittedName>
        <fullName evidence="7">LysR substrate-binding domain-containing protein</fullName>
    </submittedName>
</protein>
<dbReference type="InterPro" id="IPR036390">
    <property type="entry name" value="WH_DNA-bd_sf"/>
</dbReference>
<proteinExistence type="inferred from homology"/>
<dbReference type="PANTHER" id="PTHR30346">
    <property type="entry name" value="TRANSCRIPTIONAL DUAL REGULATOR HCAR-RELATED"/>
    <property type="match status" value="1"/>
</dbReference>
<dbReference type="InterPro" id="IPR014922">
    <property type="entry name" value="YdhG-like"/>
</dbReference>
<keyword evidence="4" id="KW-0804">Transcription</keyword>
<dbReference type="PROSITE" id="PS50931">
    <property type="entry name" value="HTH_LYSR"/>
    <property type="match status" value="1"/>
</dbReference>
<comment type="similarity">
    <text evidence="1">Belongs to the LysR transcriptional regulatory family.</text>
</comment>
<keyword evidence="3" id="KW-0238">DNA-binding</keyword>
<evidence type="ECO:0000313" key="8">
    <source>
        <dbReference type="Proteomes" id="UP001596435"/>
    </source>
</evidence>
<evidence type="ECO:0000256" key="2">
    <source>
        <dbReference type="ARBA" id="ARBA00023015"/>
    </source>
</evidence>
<feature type="domain" description="HTH lysR-type" evidence="6">
    <location>
        <begin position="1"/>
        <end position="58"/>
    </location>
</feature>
<comment type="caution">
    <text evidence="7">The sequence shown here is derived from an EMBL/GenBank/DDBJ whole genome shotgun (WGS) entry which is preliminary data.</text>
</comment>
<sequence>MELRDIEIFLALAEELHFGRTAERLHITPSRVSHAIKKQERRIGAPLFERTSRTVRLTALGAQLREDLLPAQLQIQQALDRAIAEARGITGPLRIGYSTPWCADLVLRAAEIFRGRHTGCTVQIHEIQFDDPLGPLRRGELDVQVSEVPVDEPGITGGPVLFREPRALMVPAGHALAARRSVSLEDLADASLITPRGTVPKALLDFHLPVRTPSGRPVPRGPAYTFWTEVPALIAAGLGVSIVATRAATYHGRPGIAFVPFDDGPTLDYGVLWPSTGPSPAVTALVGLLSELADANEGTRQRPDADGPDIGPVPRPAARLSPTMGRMDAVQEYVDAIAAEHRPLFDRVSGLILEAFPEASPSLSYGMPTFRVGKRRLHVGVWQHGVSIYGWGTDRDGGFSSRHPALVSGRATIRLRPRDADGITDDELRDLIRAALEA</sequence>
<dbReference type="Proteomes" id="UP001596435">
    <property type="component" value="Unassembled WGS sequence"/>
</dbReference>
<accession>A0ABW2G6B1</accession>
<dbReference type="InterPro" id="IPR036388">
    <property type="entry name" value="WH-like_DNA-bd_sf"/>
</dbReference>
<gene>
    <name evidence="7" type="ORF">ACFQMG_31595</name>
</gene>
<evidence type="ECO:0000313" key="7">
    <source>
        <dbReference type="EMBL" id="MFC7184102.1"/>
    </source>
</evidence>
<dbReference type="SUPFAM" id="SSF53850">
    <property type="entry name" value="Periplasmic binding protein-like II"/>
    <property type="match status" value="1"/>
</dbReference>
<feature type="region of interest" description="Disordered" evidence="5">
    <location>
        <begin position="297"/>
        <end position="320"/>
    </location>
</feature>
<evidence type="ECO:0000256" key="1">
    <source>
        <dbReference type="ARBA" id="ARBA00009437"/>
    </source>
</evidence>
<dbReference type="SUPFAM" id="SSF159888">
    <property type="entry name" value="YdhG-like"/>
    <property type="match status" value="1"/>
</dbReference>
<name>A0ABW2G6B1_9ACTN</name>
<dbReference type="RefSeq" id="WP_345709380.1">
    <property type="nucleotide sequence ID" value="NZ_BAABKV010000001.1"/>
</dbReference>
<dbReference type="PANTHER" id="PTHR30346:SF0">
    <property type="entry name" value="HCA OPERON TRANSCRIPTIONAL ACTIVATOR HCAR"/>
    <property type="match status" value="1"/>
</dbReference>
<dbReference type="Gene3D" id="1.10.10.10">
    <property type="entry name" value="Winged helix-like DNA-binding domain superfamily/Winged helix DNA-binding domain"/>
    <property type="match status" value="1"/>
</dbReference>
<dbReference type="InterPro" id="IPR005119">
    <property type="entry name" value="LysR_subst-bd"/>
</dbReference>
<evidence type="ECO:0000259" key="6">
    <source>
        <dbReference type="PROSITE" id="PS50931"/>
    </source>
</evidence>
<dbReference type="InterPro" id="IPR000847">
    <property type="entry name" value="LysR_HTH_N"/>
</dbReference>
<dbReference type="SUPFAM" id="SSF46785">
    <property type="entry name" value="Winged helix' DNA-binding domain"/>
    <property type="match status" value="1"/>
</dbReference>
<dbReference type="Pfam" id="PF08818">
    <property type="entry name" value="DUF1801"/>
    <property type="match status" value="1"/>
</dbReference>
<evidence type="ECO:0000256" key="5">
    <source>
        <dbReference type="SAM" id="MobiDB-lite"/>
    </source>
</evidence>
<evidence type="ECO:0000256" key="3">
    <source>
        <dbReference type="ARBA" id="ARBA00023125"/>
    </source>
</evidence>
<reference evidence="8" key="1">
    <citation type="journal article" date="2019" name="Int. J. Syst. Evol. Microbiol.">
        <title>The Global Catalogue of Microorganisms (GCM) 10K type strain sequencing project: providing services to taxonomists for standard genome sequencing and annotation.</title>
        <authorList>
            <consortium name="The Broad Institute Genomics Platform"/>
            <consortium name="The Broad Institute Genome Sequencing Center for Infectious Disease"/>
            <person name="Wu L."/>
            <person name="Ma J."/>
        </authorList>
    </citation>
    <scope>NUCLEOTIDE SEQUENCE [LARGE SCALE GENOMIC DNA]</scope>
    <source>
        <strain evidence="8">CGMCC 1.12859</strain>
    </source>
</reference>
<organism evidence="7 8">
    <name type="scientific">Kitasatospora paranensis</name>
    <dbReference type="NCBI Taxonomy" id="258053"/>
    <lineage>
        <taxon>Bacteria</taxon>
        <taxon>Bacillati</taxon>
        <taxon>Actinomycetota</taxon>
        <taxon>Actinomycetes</taxon>
        <taxon>Kitasatosporales</taxon>
        <taxon>Streptomycetaceae</taxon>
        <taxon>Kitasatospora</taxon>
    </lineage>
</organism>
<dbReference type="Pfam" id="PF03466">
    <property type="entry name" value="LysR_substrate"/>
    <property type="match status" value="1"/>
</dbReference>
<dbReference type="CDD" id="cd08414">
    <property type="entry name" value="PBP2_LTTR_aromatics_like"/>
    <property type="match status" value="1"/>
</dbReference>
<dbReference type="Pfam" id="PF00126">
    <property type="entry name" value="HTH_1"/>
    <property type="match status" value="1"/>
</dbReference>
<dbReference type="Gene3D" id="3.40.190.10">
    <property type="entry name" value="Periplasmic binding protein-like II"/>
    <property type="match status" value="2"/>
</dbReference>
<keyword evidence="8" id="KW-1185">Reference proteome</keyword>
<evidence type="ECO:0000256" key="4">
    <source>
        <dbReference type="ARBA" id="ARBA00023163"/>
    </source>
</evidence>
<dbReference type="Gene3D" id="3.90.1150.200">
    <property type="match status" value="1"/>
</dbReference>
<dbReference type="EMBL" id="JBHTAJ010000089">
    <property type="protein sequence ID" value="MFC7184102.1"/>
    <property type="molecule type" value="Genomic_DNA"/>
</dbReference>
<keyword evidence="2" id="KW-0805">Transcription regulation</keyword>